<evidence type="ECO:0000256" key="2">
    <source>
        <dbReference type="SAM" id="Phobius"/>
    </source>
</evidence>
<dbReference type="EMBL" id="CAJOAZ010021094">
    <property type="protein sequence ID" value="CAF4352673.1"/>
    <property type="molecule type" value="Genomic_DNA"/>
</dbReference>
<keyword evidence="2" id="KW-0812">Transmembrane</keyword>
<proteinExistence type="predicted"/>
<protein>
    <submittedName>
        <fullName evidence="3">Uncharacterized protein</fullName>
    </submittedName>
</protein>
<feature type="compositionally biased region" description="Polar residues" evidence="1">
    <location>
        <begin position="70"/>
        <end position="95"/>
    </location>
</feature>
<reference evidence="3" key="1">
    <citation type="submission" date="2021-02" db="EMBL/GenBank/DDBJ databases">
        <authorList>
            <person name="Nowell W R."/>
        </authorList>
    </citation>
    <scope>NUCLEOTIDE SEQUENCE</scope>
</reference>
<gene>
    <name evidence="3" type="ORF">OXD698_LOCUS48861</name>
</gene>
<keyword evidence="2" id="KW-0472">Membrane</keyword>
<sequence length="101" mass="11381">MISVTLGALLYGMYWLLCWYFRTMIHMKEDRLALFKDRKQELIEEVKTKETYAVAKSLLEKYGETITPAVQPSATEAANSNARPRVSVQPTTSGANKPPVS</sequence>
<evidence type="ECO:0000313" key="3">
    <source>
        <dbReference type="EMBL" id="CAF4352673.1"/>
    </source>
</evidence>
<feature type="region of interest" description="Disordered" evidence="1">
    <location>
        <begin position="70"/>
        <end position="101"/>
    </location>
</feature>
<keyword evidence="2" id="KW-1133">Transmembrane helix</keyword>
<organism evidence="3 4">
    <name type="scientific">Adineta steineri</name>
    <dbReference type="NCBI Taxonomy" id="433720"/>
    <lineage>
        <taxon>Eukaryota</taxon>
        <taxon>Metazoa</taxon>
        <taxon>Spiralia</taxon>
        <taxon>Gnathifera</taxon>
        <taxon>Rotifera</taxon>
        <taxon>Eurotatoria</taxon>
        <taxon>Bdelloidea</taxon>
        <taxon>Adinetida</taxon>
        <taxon>Adinetidae</taxon>
        <taxon>Adineta</taxon>
    </lineage>
</organism>
<dbReference type="AlphaFoldDB" id="A0A820L962"/>
<accession>A0A820L962</accession>
<dbReference type="Proteomes" id="UP000663844">
    <property type="component" value="Unassembled WGS sequence"/>
</dbReference>
<evidence type="ECO:0000256" key="1">
    <source>
        <dbReference type="SAM" id="MobiDB-lite"/>
    </source>
</evidence>
<evidence type="ECO:0000313" key="4">
    <source>
        <dbReference type="Proteomes" id="UP000663844"/>
    </source>
</evidence>
<comment type="caution">
    <text evidence="3">The sequence shown here is derived from an EMBL/GenBank/DDBJ whole genome shotgun (WGS) entry which is preliminary data.</text>
</comment>
<feature type="transmembrane region" description="Helical" evidence="2">
    <location>
        <begin position="6"/>
        <end position="25"/>
    </location>
</feature>
<name>A0A820L962_9BILA</name>
<feature type="non-terminal residue" evidence="3">
    <location>
        <position position="1"/>
    </location>
</feature>